<dbReference type="Pfam" id="PF02812">
    <property type="entry name" value="ELFV_dehydrog_N"/>
    <property type="match status" value="1"/>
</dbReference>
<dbReference type="InterPro" id="IPR036291">
    <property type="entry name" value="NAD(P)-bd_dom_sf"/>
</dbReference>
<dbReference type="EMBL" id="CP008849">
    <property type="protein sequence ID" value="AIF98204.1"/>
    <property type="molecule type" value="Genomic_DNA"/>
</dbReference>
<dbReference type="PANTHER" id="PTHR42722">
    <property type="entry name" value="LEUCINE DEHYDROGENASE"/>
    <property type="match status" value="1"/>
</dbReference>
<dbReference type="PRINTS" id="PR00082">
    <property type="entry name" value="GLFDHDRGNASE"/>
</dbReference>
<dbReference type="AlphaFoldDB" id="A0A075NU67"/>
<protein>
    <submittedName>
        <fullName evidence="9">Amino acid dehydrogenase</fullName>
    </submittedName>
</protein>
<evidence type="ECO:0000256" key="3">
    <source>
        <dbReference type="ARBA" id="ARBA00023002"/>
    </source>
</evidence>
<keyword evidence="10" id="KW-1185">Reference proteome</keyword>
<dbReference type="RefSeq" id="WP_044056397.1">
    <property type="nucleotide sequence ID" value="NZ_CBCSKJ010000001.1"/>
</dbReference>
<dbReference type="Proteomes" id="UP000056090">
    <property type="component" value="Chromosome"/>
</dbReference>
<dbReference type="KEGG" id="aal:EP13_05520"/>
<feature type="domain" description="Glutamate/phenylalanine/leucine/valine/L-tryptophan dehydrogenase C-terminal" evidence="8">
    <location>
        <begin position="149"/>
        <end position="352"/>
    </location>
</feature>
<dbReference type="CDD" id="cd01075">
    <property type="entry name" value="NAD_bind_Leu_Phe_Val_DH"/>
    <property type="match status" value="1"/>
</dbReference>
<gene>
    <name evidence="9" type="ORF">EP13_05520</name>
</gene>
<feature type="active site" description="Proton donor/acceptor" evidence="5">
    <location>
        <position position="80"/>
    </location>
</feature>
<organism evidence="9 10">
    <name type="scientific">Alteromonas australica</name>
    <dbReference type="NCBI Taxonomy" id="589873"/>
    <lineage>
        <taxon>Bacteria</taxon>
        <taxon>Pseudomonadati</taxon>
        <taxon>Pseudomonadota</taxon>
        <taxon>Gammaproteobacteria</taxon>
        <taxon>Alteromonadales</taxon>
        <taxon>Alteromonadaceae</taxon>
        <taxon>Alteromonas/Salinimonas group</taxon>
        <taxon>Alteromonas</taxon>
    </lineage>
</organism>
<evidence type="ECO:0000256" key="5">
    <source>
        <dbReference type="PIRSR" id="PIRSR000188-1"/>
    </source>
</evidence>
<dbReference type="InterPro" id="IPR006097">
    <property type="entry name" value="Glu/Leu/Phe/Val/Trp_DH_dimer"/>
</dbReference>
<feature type="binding site" evidence="6">
    <location>
        <begin position="184"/>
        <end position="189"/>
    </location>
    <ligand>
        <name>NAD(+)</name>
        <dbReference type="ChEBI" id="CHEBI:57540"/>
    </ligand>
</feature>
<dbReference type="SUPFAM" id="SSF51735">
    <property type="entry name" value="NAD(P)-binding Rossmann-fold domains"/>
    <property type="match status" value="1"/>
</dbReference>
<dbReference type="GeneID" id="78254388"/>
<evidence type="ECO:0000256" key="2">
    <source>
        <dbReference type="ARBA" id="ARBA00006382"/>
    </source>
</evidence>
<dbReference type="InterPro" id="IPR006095">
    <property type="entry name" value="Glu/Leu/Phe/Val/Trp_DH"/>
</dbReference>
<evidence type="ECO:0000256" key="1">
    <source>
        <dbReference type="ARBA" id="ARBA00003868"/>
    </source>
</evidence>
<dbReference type="PROSITE" id="PS00074">
    <property type="entry name" value="GLFV_DEHYDROGENASE"/>
    <property type="match status" value="1"/>
</dbReference>
<dbReference type="InterPro" id="IPR016211">
    <property type="entry name" value="Glu/Phe/Leu/Val/Trp_DH_bac/arc"/>
</dbReference>
<keyword evidence="3 7" id="KW-0560">Oxidoreductase</keyword>
<dbReference type="PIRSF" id="PIRSF000188">
    <property type="entry name" value="Phe_leu_dh"/>
    <property type="match status" value="1"/>
</dbReference>
<comment type="function">
    <text evidence="1">Catalyzes the reversible oxidative deamination of glutamate to alpha-ketoglutarate and ammonia.</text>
</comment>
<evidence type="ECO:0000313" key="9">
    <source>
        <dbReference type="EMBL" id="AIF98204.1"/>
    </source>
</evidence>
<accession>A0A075NU67</accession>
<dbReference type="Pfam" id="PF00208">
    <property type="entry name" value="ELFV_dehydrog"/>
    <property type="match status" value="2"/>
</dbReference>
<evidence type="ECO:0000259" key="8">
    <source>
        <dbReference type="SMART" id="SM00839"/>
    </source>
</evidence>
<dbReference type="InterPro" id="IPR006096">
    <property type="entry name" value="Glu/Leu/Phe/Val/Trp_DH_C"/>
</dbReference>
<dbReference type="SUPFAM" id="SSF53223">
    <property type="entry name" value="Aminoacid dehydrogenase-like, N-terminal domain"/>
    <property type="match status" value="1"/>
</dbReference>
<dbReference type="InterPro" id="IPR046346">
    <property type="entry name" value="Aminoacid_DH-like_N_sf"/>
</dbReference>
<evidence type="ECO:0000256" key="7">
    <source>
        <dbReference type="RuleBase" id="RU004417"/>
    </source>
</evidence>
<comment type="similarity">
    <text evidence="2 7">Belongs to the Glu/Leu/Phe/Val dehydrogenases family.</text>
</comment>
<keyword evidence="4 6" id="KW-0520">NAD</keyword>
<sequence>MSVFDHAEFDNHEHVAFYHDEASGLSAIIAVHNTHFGPALGGCRMWPYINSTEALTDVLRLSKGMTYKAAMANIALGGGKSVIIGDPRRQKTPEMMEAMGKFVDSLGGKYFTAEDSGIAVTDLKSMAKHSEYIAGVDAQYHYAGETPDGNPAPSTAYGVFVGVKASVEHGLNRSLEGVTVAIQGMGHVGYRLAQHLRNAGAKLFVADIYPEGVEKAVKELGATAVAPEDILSLDVDVLAPCALGSAINDQTLPLIKAKVIAGAANNQLAREEIGDLLVERGILYAPDYVINAGGIIDIYHQRMGASSNNALKTHIEEIGATLKLIYQRAEQENCATSRVANAMAEERFSNKG</sequence>
<proteinExistence type="inferred from homology"/>
<dbReference type="InterPro" id="IPR033524">
    <property type="entry name" value="Glu/Leu/Phe/Val_DH_AS"/>
</dbReference>
<evidence type="ECO:0000313" key="10">
    <source>
        <dbReference type="Proteomes" id="UP000056090"/>
    </source>
</evidence>
<dbReference type="GO" id="GO:0006520">
    <property type="term" value="P:amino acid metabolic process"/>
    <property type="evidence" value="ECO:0007669"/>
    <property type="project" value="InterPro"/>
</dbReference>
<dbReference type="eggNOG" id="COG0334">
    <property type="taxonomic scope" value="Bacteria"/>
</dbReference>
<evidence type="ECO:0000256" key="4">
    <source>
        <dbReference type="ARBA" id="ARBA00023027"/>
    </source>
</evidence>
<evidence type="ECO:0000256" key="6">
    <source>
        <dbReference type="PIRSR" id="PIRSR000188-2"/>
    </source>
</evidence>
<dbReference type="SMART" id="SM00839">
    <property type="entry name" value="ELFV_dehydrog"/>
    <property type="match status" value="1"/>
</dbReference>
<name>A0A075NU67_9ALTE</name>
<dbReference type="PANTHER" id="PTHR42722:SF1">
    <property type="entry name" value="VALINE DEHYDROGENASE"/>
    <property type="match status" value="1"/>
</dbReference>
<reference evidence="9 10" key="1">
    <citation type="submission" date="2014-06" db="EMBL/GenBank/DDBJ databases">
        <title>Genomes of Alteromonas australica, a world apart.</title>
        <authorList>
            <person name="Gonzaga A."/>
            <person name="Lopez-Perez M."/>
            <person name="Rodriguez-Valera F."/>
        </authorList>
    </citation>
    <scope>NUCLEOTIDE SEQUENCE [LARGE SCALE GENOMIC DNA]</scope>
    <source>
        <strain evidence="9 10">H 17</strain>
    </source>
</reference>
<dbReference type="GO" id="GO:0016639">
    <property type="term" value="F:oxidoreductase activity, acting on the CH-NH2 group of donors, NAD or NADP as acceptor"/>
    <property type="evidence" value="ECO:0007669"/>
    <property type="project" value="InterPro"/>
</dbReference>
<dbReference type="Gene3D" id="3.40.50.720">
    <property type="entry name" value="NAD(P)-binding Rossmann-like Domain"/>
    <property type="match status" value="1"/>
</dbReference>
<keyword evidence="6" id="KW-0547">Nucleotide-binding</keyword>
<dbReference type="GO" id="GO:0000166">
    <property type="term" value="F:nucleotide binding"/>
    <property type="evidence" value="ECO:0007669"/>
    <property type="project" value="UniProtKB-KW"/>
</dbReference>
<dbReference type="Gene3D" id="3.40.50.10860">
    <property type="entry name" value="Leucine Dehydrogenase, chain A, domain 1"/>
    <property type="match status" value="1"/>
</dbReference>